<reference evidence="3" key="1">
    <citation type="submission" date="2020-09" db="EMBL/GenBank/DDBJ databases">
        <title>New species isolated from human feces.</title>
        <authorList>
            <person name="Kitahara M."/>
            <person name="Shigeno Y."/>
            <person name="Shime M."/>
            <person name="Matsumoto Y."/>
            <person name="Nakamura S."/>
            <person name="Motooka D."/>
            <person name="Fukuoka S."/>
            <person name="Nishikawa H."/>
            <person name="Benno Y."/>
        </authorList>
    </citation>
    <scope>NUCLEOTIDE SEQUENCE</scope>
    <source>
        <strain evidence="3">MM59</strain>
    </source>
</reference>
<dbReference type="EMBL" id="AP023420">
    <property type="protein sequence ID" value="BCK84239.1"/>
    <property type="molecule type" value="Genomic_DNA"/>
</dbReference>
<dbReference type="KEGG" id="pfaa:MM59RIKEN_15580"/>
<organism evidence="3 4">
    <name type="scientific">Pusillibacter faecalis</name>
    <dbReference type="NCBI Taxonomy" id="2714358"/>
    <lineage>
        <taxon>Bacteria</taxon>
        <taxon>Bacillati</taxon>
        <taxon>Bacillota</taxon>
        <taxon>Clostridia</taxon>
        <taxon>Eubacteriales</taxon>
        <taxon>Oscillospiraceae</taxon>
        <taxon>Pusillibacter</taxon>
    </lineage>
</organism>
<dbReference type="InterPro" id="IPR011010">
    <property type="entry name" value="DNA_brk_join_enz"/>
</dbReference>
<gene>
    <name evidence="3" type="ORF">MM59RIKEN_15580</name>
</gene>
<dbReference type="Proteomes" id="UP000679848">
    <property type="component" value="Chromosome"/>
</dbReference>
<dbReference type="InterPro" id="IPR013762">
    <property type="entry name" value="Integrase-like_cat_sf"/>
</dbReference>
<dbReference type="GO" id="GO:0003677">
    <property type="term" value="F:DNA binding"/>
    <property type="evidence" value="ECO:0007669"/>
    <property type="project" value="UniProtKB-KW"/>
</dbReference>
<proteinExistence type="predicted"/>
<evidence type="ECO:0000313" key="4">
    <source>
        <dbReference type="Proteomes" id="UP000679848"/>
    </source>
</evidence>
<keyword evidence="4" id="KW-1185">Reference proteome</keyword>
<dbReference type="GO" id="GO:0015074">
    <property type="term" value="P:DNA integration"/>
    <property type="evidence" value="ECO:0007669"/>
    <property type="project" value="InterPro"/>
</dbReference>
<dbReference type="InterPro" id="IPR010998">
    <property type="entry name" value="Integrase_recombinase_N"/>
</dbReference>
<name>A0A810Q7I5_9FIRM</name>
<protein>
    <recommendedName>
        <fullName evidence="5">Tyr recombinase domain-containing protein</fullName>
    </recommendedName>
</protein>
<dbReference type="AlphaFoldDB" id="A0A810Q7I5"/>
<evidence type="ECO:0000256" key="2">
    <source>
        <dbReference type="ARBA" id="ARBA00023172"/>
    </source>
</evidence>
<dbReference type="RefSeq" id="WP_228300488.1">
    <property type="nucleotide sequence ID" value="NZ_AP023420.1"/>
</dbReference>
<evidence type="ECO:0000256" key="1">
    <source>
        <dbReference type="ARBA" id="ARBA00023125"/>
    </source>
</evidence>
<dbReference type="Gene3D" id="1.10.443.10">
    <property type="entry name" value="Intergrase catalytic core"/>
    <property type="match status" value="1"/>
</dbReference>
<dbReference type="GO" id="GO:0006310">
    <property type="term" value="P:DNA recombination"/>
    <property type="evidence" value="ECO:0007669"/>
    <property type="project" value="UniProtKB-KW"/>
</dbReference>
<sequence>MLNNCLEQAVAERLILVNPARGCKLPKMEKREIKVLPEEKIRPYLMEADKRGLLAPFYLELTTGLRRGELLALLWTDLDVENRTISITKQVTRTKGELVVSQPKTHNSIRSCRSRSRRWT</sequence>
<keyword evidence="1" id="KW-0238">DNA-binding</keyword>
<dbReference type="Gene3D" id="1.10.150.130">
    <property type="match status" value="1"/>
</dbReference>
<accession>A0A810Q7I5</accession>
<evidence type="ECO:0008006" key="5">
    <source>
        <dbReference type="Google" id="ProtNLM"/>
    </source>
</evidence>
<keyword evidence="2" id="KW-0233">DNA recombination</keyword>
<dbReference type="SUPFAM" id="SSF56349">
    <property type="entry name" value="DNA breaking-rejoining enzymes"/>
    <property type="match status" value="1"/>
</dbReference>
<evidence type="ECO:0000313" key="3">
    <source>
        <dbReference type="EMBL" id="BCK84239.1"/>
    </source>
</evidence>